<keyword evidence="3" id="KW-1185">Reference proteome</keyword>
<feature type="transmembrane region" description="Helical" evidence="1">
    <location>
        <begin position="40"/>
        <end position="61"/>
    </location>
</feature>
<feature type="transmembrane region" description="Helical" evidence="1">
    <location>
        <begin position="67"/>
        <end position="85"/>
    </location>
</feature>
<dbReference type="EMBL" id="SPNK01000001">
    <property type="protein sequence ID" value="TFI03242.1"/>
    <property type="molecule type" value="Genomic_DNA"/>
</dbReference>
<feature type="transmembrane region" description="Helical" evidence="1">
    <location>
        <begin position="388"/>
        <end position="405"/>
    </location>
</feature>
<dbReference type="InterPro" id="IPR046671">
    <property type="entry name" value="DUF6541"/>
</dbReference>
<dbReference type="Proteomes" id="UP000298017">
    <property type="component" value="Unassembled WGS sequence"/>
</dbReference>
<proteinExistence type="predicted"/>
<keyword evidence="1" id="KW-0472">Membrane</keyword>
<feature type="transmembrane region" description="Helical" evidence="1">
    <location>
        <begin position="12"/>
        <end position="33"/>
    </location>
</feature>
<dbReference type="RefSeq" id="WP_135009897.1">
    <property type="nucleotide sequence ID" value="NZ_JAYEXM010000004.1"/>
</dbReference>
<feature type="transmembrane region" description="Helical" evidence="1">
    <location>
        <begin position="253"/>
        <end position="274"/>
    </location>
</feature>
<protein>
    <recommendedName>
        <fullName evidence="4">Glycosyltransferase RgtA/B/C/D-like domain-containing protein</fullName>
    </recommendedName>
</protein>
<feature type="transmembrane region" description="Helical" evidence="1">
    <location>
        <begin position="508"/>
        <end position="525"/>
    </location>
</feature>
<evidence type="ECO:0000313" key="2">
    <source>
        <dbReference type="EMBL" id="TFI03242.1"/>
    </source>
</evidence>
<reference evidence="2 3" key="1">
    <citation type="submission" date="2019-03" db="EMBL/GenBank/DDBJ databases">
        <title>Genome Sequencing and Assembly of Various Microbes Isolated from Alder Root Nodule.</title>
        <authorList>
            <person name="Swanson E."/>
            <person name="Sevigny J.L."/>
            <person name="Pesce C."/>
            <person name="Davis I."/>
            <person name="Kleiner V."/>
            <person name="Tisa L."/>
        </authorList>
    </citation>
    <scope>NUCLEOTIDE SEQUENCE [LARGE SCALE GENOMIC DNA]</scope>
    <source>
        <strain evidence="2 3">4R-31</strain>
    </source>
</reference>
<gene>
    <name evidence="2" type="ORF">E4P33_01660</name>
</gene>
<feature type="transmembrane region" description="Helical" evidence="1">
    <location>
        <begin position="106"/>
        <end position="125"/>
    </location>
</feature>
<organism evidence="2 3">
    <name type="scientific">Kocuria rhizophila</name>
    <dbReference type="NCBI Taxonomy" id="72000"/>
    <lineage>
        <taxon>Bacteria</taxon>
        <taxon>Bacillati</taxon>
        <taxon>Actinomycetota</taxon>
        <taxon>Actinomycetes</taxon>
        <taxon>Micrococcales</taxon>
        <taxon>Micrococcaceae</taxon>
        <taxon>Kocuria</taxon>
    </lineage>
</organism>
<sequence>MDPVSWLEALPSYALVGILMVLPGALLSVALGLRGLTRCAAAIPLSVAGFGASAVIFGLVGVPWNPLTVALAFVVVALVLWLALLPARRRLLAGPWVGTIPWRERITTSLVGMWCAAALGIGIVVQRLHLIIQVPDAYSQTYDANFHYNAVRYIQETGQASSLTLGGLGVGEPTFYPAAWHDTAAFVTQVTDLPVVLTANAMTMMISGVAWVLGCLYFTTRLLGSRPTVSVAAGLMASSFPAFPYLLSFYGNLFPNAMSIAFLPVWLGLLTDALNLSRQPYLRSKAALWVTILAVTGAMGLAHPSSVVVGLALLWIMLLTVWWRMVRRTNPWWFKALSGVGLVAWLPILQQIWFAARASQTASSWKPHVTEAQALGEALATVHPNAPHLPWALVIVVLLGAGTLLRHRSRWVVGAWAFLVWLYVLVASSRNAELRYDWGGIWYNDVHRILALIPVVAVPMATAGAGALVHGVVSRARRAATRAARSPRASHGVRAAAAHGFTLLRSRGTAVIGGALAVILGWQLLQTQAMTDVVNYGKNLYAGAGDYPYALVSPEERALLEELPEYVPSDAVVYGNPLTGTSQAYAVSGTRVLIPHNGLVADPGVSVIIHHLDELTTDPAVCPALKEHNVQYVLDFGTRRVNLFAEFDTAGYDQLTPQNGFELVAQTGPEAKLYKITGCG</sequence>
<evidence type="ECO:0000256" key="1">
    <source>
        <dbReference type="SAM" id="Phobius"/>
    </source>
</evidence>
<comment type="caution">
    <text evidence="2">The sequence shown here is derived from an EMBL/GenBank/DDBJ whole genome shotgun (WGS) entry which is preliminary data.</text>
</comment>
<feature type="transmembrane region" description="Helical" evidence="1">
    <location>
        <begin position="286"/>
        <end position="302"/>
    </location>
</feature>
<dbReference type="Pfam" id="PF20176">
    <property type="entry name" value="DUF6541"/>
    <property type="match status" value="1"/>
</dbReference>
<dbReference type="AlphaFoldDB" id="A0AAX2SGQ7"/>
<feature type="transmembrane region" description="Helical" evidence="1">
    <location>
        <begin position="449"/>
        <end position="473"/>
    </location>
</feature>
<feature type="transmembrane region" description="Helical" evidence="1">
    <location>
        <begin position="332"/>
        <end position="356"/>
    </location>
</feature>
<accession>A0AAX2SGQ7</accession>
<evidence type="ECO:0000313" key="3">
    <source>
        <dbReference type="Proteomes" id="UP000298017"/>
    </source>
</evidence>
<feature type="transmembrane region" description="Helical" evidence="1">
    <location>
        <begin position="412"/>
        <end position="429"/>
    </location>
</feature>
<evidence type="ECO:0008006" key="4">
    <source>
        <dbReference type="Google" id="ProtNLM"/>
    </source>
</evidence>
<keyword evidence="1" id="KW-0812">Transmembrane</keyword>
<name>A0AAX2SGQ7_KOCRH</name>
<keyword evidence="1" id="KW-1133">Transmembrane helix</keyword>
<feature type="transmembrane region" description="Helical" evidence="1">
    <location>
        <begin position="195"/>
        <end position="217"/>
    </location>
</feature>